<comment type="subcellular location">
    <subcellularLocation>
        <location evidence="1">Nucleus</location>
    </subcellularLocation>
</comment>
<keyword evidence="8" id="KW-1185">Reference proteome</keyword>
<dbReference type="GO" id="GO:0008270">
    <property type="term" value="F:zinc ion binding"/>
    <property type="evidence" value="ECO:0007669"/>
    <property type="project" value="UniProtKB-KW"/>
</dbReference>
<accession>A0A369J1C4</accession>
<dbReference type="GO" id="GO:0005634">
    <property type="term" value="C:nucleus"/>
    <property type="evidence" value="ECO:0007669"/>
    <property type="project" value="UniProtKB-SubCell"/>
</dbReference>
<feature type="region of interest" description="Disordered" evidence="6">
    <location>
        <begin position="94"/>
        <end position="124"/>
    </location>
</feature>
<evidence type="ECO:0000256" key="2">
    <source>
        <dbReference type="ARBA" id="ARBA00022723"/>
    </source>
</evidence>
<dbReference type="SUPFAM" id="SSF53098">
    <property type="entry name" value="Ribonuclease H-like"/>
    <property type="match status" value="1"/>
</dbReference>
<dbReference type="InParanoid" id="A0A369J1C4"/>
<proteinExistence type="predicted"/>
<feature type="region of interest" description="Disordered" evidence="6">
    <location>
        <begin position="1"/>
        <end position="27"/>
    </location>
</feature>
<protein>
    <submittedName>
        <fullName evidence="7">Uncharacterized protein</fullName>
    </submittedName>
</protein>
<reference evidence="7" key="1">
    <citation type="submission" date="2018-04" db="EMBL/GenBank/DDBJ databases">
        <title>Whole genome sequencing of Hypsizygus marmoreus.</title>
        <authorList>
            <person name="Choi I.-G."/>
            <person name="Min B."/>
            <person name="Kim J.-G."/>
            <person name="Kim S."/>
            <person name="Oh Y.-L."/>
            <person name="Kong W.-S."/>
            <person name="Park H."/>
            <person name="Jeong J."/>
            <person name="Song E.-S."/>
        </authorList>
    </citation>
    <scope>NUCLEOTIDE SEQUENCE [LARGE SCALE GENOMIC DNA]</scope>
    <source>
        <strain evidence="7">51987-8</strain>
    </source>
</reference>
<evidence type="ECO:0000256" key="4">
    <source>
        <dbReference type="ARBA" id="ARBA00022833"/>
    </source>
</evidence>
<gene>
    <name evidence="7" type="ORF">Hypma_003642</name>
</gene>
<dbReference type="AlphaFoldDB" id="A0A369J1C4"/>
<evidence type="ECO:0000256" key="6">
    <source>
        <dbReference type="SAM" id="MobiDB-lite"/>
    </source>
</evidence>
<organism evidence="7 8">
    <name type="scientific">Hypsizygus marmoreus</name>
    <name type="common">White beech mushroom</name>
    <name type="synonym">Agaricus marmoreus</name>
    <dbReference type="NCBI Taxonomy" id="39966"/>
    <lineage>
        <taxon>Eukaryota</taxon>
        <taxon>Fungi</taxon>
        <taxon>Dikarya</taxon>
        <taxon>Basidiomycota</taxon>
        <taxon>Agaricomycotina</taxon>
        <taxon>Agaricomycetes</taxon>
        <taxon>Agaricomycetidae</taxon>
        <taxon>Agaricales</taxon>
        <taxon>Tricholomatineae</taxon>
        <taxon>Lyophyllaceae</taxon>
        <taxon>Hypsizygus</taxon>
    </lineage>
</organism>
<comment type="caution">
    <text evidence="7">The sequence shown here is derived from an EMBL/GenBank/DDBJ whole genome shotgun (WGS) entry which is preliminary data.</text>
</comment>
<keyword evidence="3" id="KW-0863">Zinc-finger</keyword>
<name>A0A369J1C4_HYPMA</name>
<evidence type="ECO:0000313" key="8">
    <source>
        <dbReference type="Proteomes" id="UP000076154"/>
    </source>
</evidence>
<keyword evidence="4" id="KW-0862">Zinc</keyword>
<dbReference type="InterPro" id="IPR052035">
    <property type="entry name" value="ZnF_BED_domain_contain"/>
</dbReference>
<dbReference type="OrthoDB" id="3226942at2759"/>
<keyword evidence="5" id="KW-0539">Nucleus</keyword>
<evidence type="ECO:0000256" key="5">
    <source>
        <dbReference type="ARBA" id="ARBA00023242"/>
    </source>
</evidence>
<dbReference type="InterPro" id="IPR012337">
    <property type="entry name" value="RNaseH-like_sf"/>
</dbReference>
<keyword evidence="2" id="KW-0479">Metal-binding</keyword>
<dbReference type="STRING" id="39966.A0A369J1C4"/>
<dbReference type="EMBL" id="LUEZ02000138">
    <property type="protein sequence ID" value="RDB15798.1"/>
    <property type="molecule type" value="Genomic_DNA"/>
</dbReference>
<dbReference type="Proteomes" id="UP000076154">
    <property type="component" value="Unassembled WGS sequence"/>
</dbReference>
<dbReference type="PANTHER" id="PTHR46481:SF10">
    <property type="entry name" value="ZINC FINGER BED DOMAIN-CONTAINING PROTEIN 39"/>
    <property type="match status" value="1"/>
</dbReference>
<evidence type="ECO:0000313" key="7">
    <source>
        <dbReference type="EMBL" id="RDB15798.1"/>
    </source>
</evidence>
<evidence type="ECO:0000256" key="3">
    <source>
        <dbReference type="ARBA" id="ARBA00022771"/>
    </source>
</evidence>
<evidence type="ECO:0000256" key="1">
    <source>
        <dbReference type="ARBA" id="ARBA00004123"/>
    </source>
</evidence>
<sequence>MAANSSKGGRTPDSFISEHFSKDGSINPKTKRWKMKCRYCPETADPIEHRDSRCLKHISNPKTCPTVPAVFRKEAHLLMMQKGGIHAIEIDDSDNEQDDDVNADGQIPAGKKAKGTAGQAVERKRPLDAFTDRAMTADELNKANVRLLRFLVHGNIPFSASENHFFLKWLEFIRPTYKPPTRYVLTERYLPAEESRVVSEDIKRLEGRKYMTYLIDGWEDVTRRSVYGSLLAEVDEYPVVLGLSELTGMRATADNIVELSNKALRLKQVHPGSIIAVCTDNPTTMQAFRRRWTAKGAHSHMVPLACFMHGINTTLGKISSYPSIKSMITKNSRIVSFFNSSHYWGGQLDVVAKEKGVTRKLKTNTESRFYALILQGLSVRDHRTALVEICTRDGARHSIGGLTPVAKSVVTAVFDLDRWQLTDQLIRVCKPLVDVIGNVEARDANLADCMLELIFAHREIGRLPLMPGDDPEFLSHARRVLNTQFHAMNTDVHWLALFYIPLCRKLAVSSALHSRKLDNACSIALDLAQRWGWSMDQATQLVTDIKDYYHGRGPFQGGHRNAAEWWGSLSVSVSKRPLKAFAIKIFKIVPHAAEVERFFSNLGGVQTMKRSKLTVPHLETLGMLRNHYIRLLHEEAVRMGKATRRKHAHMHTQDEPGINVERVQELVDNFMLTSIPLVTGYEGAELDGPESITLEDIDAEFEKLSEQAFSSEDGDRLPSDVGLDEVFDLSDLDNVRKGVVTLTAEEELDIAKEKDGSSREWDPAVLLRSVGMD</sequence>
<dbReference type="PANTHER" id="PTHR46481">
    <property type="entry name" value="ZINC FINGER BED DOMAIN-CONTAINING PROTEIN 4"/>
    <property type="match status" value="1"/>
</dbReference>